<dbReference type="Proteomes" id="UP000248168">
    <property type="component" value="Unassembled WGS sequence"/>
</dbReference>
<evidence type="ECO:0000313" key="3">
    <source>
        <dbReference type="Proteomes" id="UP000248168"/>
    </source>
</evidence>
<protein>
    <recommendedName>
        <fullName evidence="4">Secreted protein</fullName>
    </recommendedName>
</protein>
<proteinExistence type="predicted"/>
<dbReference type="AlphaFoldDB" id="A0A330L3I3"/>
<dbReference type="EMBL" id="OUNR01000001">
    <property type="protein sequence ID" value="SPP63749.1"/>
    <property type="molecule type" value="Genomic_DNA"/>
</dbReference>
<evidence type="ECO:0000256" key="1">
    <source>
        <dbReference type="SAM" id="SignalP"/>
    </source>
</evidence>
<evidence type="ECO:0008006" key="4">
    <source>
        <dbReference type="Google" id="ProtNLM"/>
    </source>
</evidence>
<name>A0A330L3I3_9BACT</name>
<feature type="chain" id="PRO_5016235908" description="Secreted protein" evidence="1">
    <location>
        <begin position="27"/>
        <end position="103"/>
    </location>
</feature>
<dbReference type="InParanoid" id="A0A330L3I3"/>
<reference evidence="3" key="1">
    <citation type="submission" date="2018-04" db="EMBL/GenBank/DDBJ databases">
        <authorList>
            <person name="Lucker S."/>
            <person name="Sakoula D."/>
        </authorList>
    </citation>
    <scope>NUCLEOTIDE SEQUENCE [LARGE SCALE GENOMIC DNA]</scope>
</reference>
<evidence type="ECO:0000313" key="2">
    <source>
        <dbReference type="EMBL" id="SPP63749.1"/>
    </source>
</evidence>
<organism evidence="2 3">
    <name type="scientific">Nitrospira lenta</name>
    <dbReference type="NCBI Taxonomy" id="1436998"/>
    <lineage>
        <taxon>Bacteria</taxon>
        <taxon>Pseudomonadati</taxon>
        <taxon>Nitrospirota</taxon>
        <taxon>Nitrospiria</taxon>
        <taxon>Nitrospirales</taxon>
        <taxon>Nitrospiraceae</taxon>
        <taxon>Nitrospira</taxon>
    </lineage>
</organism>
<feature type="signal peptide" evidence="1">
    <location>
        <begin position="1"/>
        <end position="26"/>
    </location>
</feature>
<gene>
    <name evidence="2" type="ORF">NITLEN_10835</name>
</gene>
<keyword evidence="1" id="KW-0732">Signal</keyword>
<sequence length="103" mass="10998">MYGMIPRLLACLLVVCILVVGGLASAQSISHESHHNQHHQKATHSTSLCTWMCAAGNVLDHGTAPYLIDLAPVAWSETDSRVSLLTSPLHRTTSRGPPASSTI</sequence>
<accession>A0A330L3I3</accession>
<keyword evidence="3" id="KW-1185">Reference proteome</keyword>